<gene>
    <name evidence="3" type="ORF">AMON00008_LOCUS4042</name>
    <name evidence="4" type="ORF">AMON00008_LOCUS4043</name>
    <name evidence="5" type="ORF">AMON00008_LOCUS4044</name>
</gene>
<dbReference type="AlphaFoldDB" id="A0A6T0RQW2"/>
<dbReference type="Pfam" id="PF00240">
    <property type="entry name" value="ubiquitin"/>
    <property type="match status" value="1"/>
</dbReference>
<dbReference type="Gene3D" id="3.10.20.90">
    <property type="entry name" value="Phosphatidylinositol 3-kinase Catalytic Subunit, Chain A, domain 1"/>
    <property type="match status" value="1"/>
</dbReference>
<dbReference type="InterPro" id="IPR029071">
    <property type="entry name" value="Ubiquitin-like_domsf"/>
</dbReference>
<sequence>MAGGRPLVSAGMGMASTSPDSGRMARTLPPPPLVYSLEHFRLRVRSPSGAVTTLQVSPRNTVLELKQMVEVTEGTRIEEQRLVHRGVTMENDRSLHSYRVKEDSIVILWSQLKVSEHRFRMPSHERAPPASRGVLMVPGYGAPWRPDTSARVSWEEYEGHFDTSKLPAPWKISALA</sequence>
<dbReference type="EMBL" id="HBNR01006133">
    <property type="protein sequence ID" value="CAE4564423.1"/>
    <property type="molecule type" value="Transcribed_RNA"/>
</dbReference>
<dbReference type="PROSITE" id="PS50053">
    <property type="entry name" value="UBIQUITIN_2"/>
    <property type="match status" value="1"/>
</dbReference>
<feature type="region of interest" description="Disordered" evidence="1">
    <location>
        <begin position="1"/>
        <end position="27"/>
    </location>
</feature>
<proteinExistence type="predicted"/>
<dbReference type="SUPFAM" id="SSF54236">
    <property type="entry name" value="Ubiquitin-like"/>
    <property type="match status" value="1"/>
</dbReference>
<evidence type="ECO:0000259" key="2">
    <source>
        <dbReference type="PROSITE" id="PS50053"/>
    </source>
</evidence>
<reference evidence="4" key="1">
    <citation type="submission" date="2021-01" db="EMBL/GenBank/DDBJ databases">
        <authorList>
            <person name="Corre E."/>
            <person name="Pelletier E."/>
            <person name="Niang G."/>
            <person name="Scheremetjew M."/>
            <person name="Finn R."/>
            <person name="Kale V."/>
            <person name="Holt S."/>
            <person name="Cochrane G."/>
            <person name="Meng A."/>
            <person name="Brown T."/>
            <person name="Cohen L."/>
        </authorList>
    </citation>
    <scope>NUCLEOTIDE SEQUENCE</scope>
    <source>
        <strain evidence="4">CCMP3105</strain>
    </source>
</reference>
<evidence type="ECO:0000313" key="4">
    <source>
        <dbReference type="EMBL" id="CAE4564424.1"/>
    </source>
</evidence>
<evidence type="ECO:0000256" key="1">
    <source>
        <dbReference type="SAM" id="MobiDB-lite"/>
    </source>
</evidence>
<evidence type="ECO:0000313" key="5">
    <source>
        <dbReference type="EMBL" id="CAE4564425.1"/>
    </source>
</evidence>
<accession>A0A6T0RQW2</accession>
<dbReference type="CDD" id="cd17039">
    <property type="entry name" value="Ubl_ubiquitin_like"/>
    <property type="match status" value="1"/>
</dbReference>
<evidence type="ECO:0000313" key="3">
    <source>
        <dbReference type="EMBL" id="CAE4564423.1"/>
    </source>
</evidence>
<protein>
    <recommendedName>
        <fullName evidence="2">Ubiquitin-like domain-containing protein</fullName>
    </recommendedName>
</protein>
<name>A0A6T0RQW2_9DINO</name>
<organism evidence="4">
    <name type="scientific">Alexandrium monilatum</name>
    <dbReference type="NCBI Taxonomy" id="311494"/>
    <lineage>
        <taxon>Eukaryota</taxon>
        <taxon>Sar</taxon>
        <taxon>Alveolata</taxon>
        <taxon>Dinophyceae</taxon>
        <taxon>Gonyaulacales</taxon>
        <taxon>Pyrocystaceae</taxon>
        <taxon>Alexandrium</taxon>
    </lineage>
</organism>
<dbReference type="InterPro" id="IPR000626">
    <property type="entry name" value="Ubiquitin-like_dom"/>
</dbReference>
<dbReference type="SMART" id="SM00213">
    <property type="entry name" value="UBQ"/>
    <property type="match status" value="1"/>
</dbReference>
<dbReference type="EMBL" id="HBNR01006136">
    <property type="protein sequence ID" value="CAE4564425.1"/>
    <property type="molecule type" value="Transcribed_RNA"/>
</dbReference>
<dbReference type="EMBL" id="HBNR01006134">
    <property type="protein sequence ID" value="CAE4564424.1"/>
    <property type="molecule type" value="Transcribed_RNA"/>
</dbReference>
<feature type="domain" description="Ubiquitin-like" evidence="2">
    <location>
        <begin position="40"/>
        <end position="108"/>
    </location>
</feature>